<protein>
    <submittedName>
        <fullName evidence="2">Uncharacterized protein</fullName>
    </submittedName>
</protein>
<reference evidence="2 3" key="1">
    <citation type="submission" date="2016-10" db="EMBL/GenBank/DDBJ databases">
        <authorList>
            <person name="de Groot N.N."/>
        </authorList>
    </citation>
    <scope>NUCLEOTIDE SEQUENCE [LARGE SCALE GENOMIC DNA]</scope>
    <source>
        <strain evidence="2 3">DSM 15893</strain>
    </source>
</reference>
<sequence>MLPNSQIVIISTKDRRPESVFGVQPGVENARATKTKRPAGVPM</sequence>
<dbReference type="Proteomes" id="UP000182692">
    <property type="component" value="Unassembled WGS sequence"/>
</dbReference>
<dbReference type="STRING" id="1121869.SAMN03084138_02280"/>
<evidence type="ECO:0000313" key="2">
    <source>
        <dbReference type="EMBL" id="SFP47094.1"/>
    </source>
</evidence>
<accession>A0A1I5QLD6</accession>
<feature type="region of interest" description="Disordered" evidence="1">
    <location>
        <begin position="20"/>
        <end position="43"/>
    </location>
</feature>
<dbReference type="EMBL" id="FOWR01000015">
    <property type="protein sequence ID" value="SFP47094.1"/>
    <property type="molecule type" value="Genomic_DNA"/>
</dbReference>
<proteinExistence type="predicted"/>
<name>A0A1I5QLD6_9GAMM</name>
<gene>
    <name evidence="2" type="ORF">SAMN03084138_02280</name>
</gene>
<evidence type="ECO:0000256" key="1">
    <source>
        <dbReference type="SAM" id="MobiDB-lite"/>
    </source>
</evidence>
<organism evidence="2 3">
    <name type="scientific">Enterovibrio norvegicus DSM 15893</name>
    <dbReference type="NCBI Taxonomy" id="1121869"/>
    <lineage>
        <taxon>Bacteria</taxon>
        <taxon>Pseudomonadati</taxon>
        <taxon>Pseudomonadota</taxon>
        <taxon>Gammaproteobacteria</taxon>
        <taxon>Vibrionales</taxon>
        <taxon>Vibrionaceae</taxon>
        <taxon>Enterovibrio</taxon>
    </lineage>
</organism>
<evidence type="ECO:0000313" key="3">
    <source>
        <dbReference type="Proteomes" id="UP000182692"/>
    </source>
</evidence>
<dbReference type="AlphaFoldDB" id="A0A1I5QLD6"/>